<organism evidence="3 4">
    <name type="scientific">Candidatus Enterousia excrementavium</name>
    <dbReference type="NCBI Taxonomy" id="2840789"/>
    <lineage>
        <taxon>Bacteria</taxon>
        <taxon>Pseudomonadati</taxon>
        <taxon>Pseudomonadota</taxon>
        <taxon>Alphaproteobacteria</taxon>
        <taxon>Candidatus Enterousia</taxon>
    </lineage>
</organism>
<evidence type="ECO:0000313" key="3">
    <source>
        <dbReference type="EMBL" id="MBO8407074.1"/>
    </source>
</evidence>
<evidence type="ECO:0000256" key="1">
    <source>
        <dbReference type="SAM" id="SignalP"/>
    </source>
</evidence>
<dbReference type="InterPro" id="IPR016071">
    <property type="entry name" value="Staphylococal_nuclease_OB-fold"/>
</dbReference>
<dbReference type="EMBL" id="JADINE010000019">
    <property type="protein sequence ID" value="MBO8407074.1"/>
    <property type="molecule type" value="Genomic_DNA"/>
</dbReference>
<evidence type="ECO:0000313" key="4">
    <source>
        <dbReference type="Proteomes" id="UP000721442"/>
    </source>
</evidence>
<dbReference type="Pfam" id="PF00565">
    <property type="entry name" value="SNase"/>
    <property type="match status" value="1"/>
</dbReference>
<dbReference type="Proteomes" id="UP000721442">
    <property type="component" value="Unassembled WGS sequence"/>
</dbReference>
<dbReference type="Gene3D" id="2.40.50.90">
    <property type="match status" value="1"/>
</dbReference>
<accession>A0A940IC20</accession>
<gene>
    <name evidence="3" type="ORF">IAC77_01275</name>
</gene>
<dbReference type="SUPFAM" id="SSF50199">
    <property type="entry name" value="Staphylococcal nuclease"/>
    <property type="match status" value="1"/>
</dbReference>
<keyword evidence="1" id="KW-0732">Signal</keyword>
<dbReference type="InterPro" id="IPR035437">
    <property type="entry name" value="SNase_OB-fold_sf"/>
</dbReference>
<dbReference type="AlphaFoldDB" id="A0A940IC20"/>
<protein>
    <submittedName>
        <fullName evidence="3">Thermonuclease family protein</fullName>
    </submittedName>
</protein>
<comment type="caution">
    <text evidence="3">The sequence shown here is derived from an EMBL/GenBank/DDBJ whole genome shotgun (WGS) entry which is preliminary data.</text>
</comment>
<feature type="chain" id="PRO_5037198332" evidence="1">
    <location>
        <begin position="19"/>
        <end position="135"/>
    </location>
</feature>
<reference evidence="3" key="2">
    <citation type="journal article" date="2021" name="PeerJ">
        <title>Extensive microbial diversity within the chicken gut microbiome revealed by metagenomics and culture.</title>
        <authorList>
            <person name="Gilroy R."/>
            <person name="Ravi A."/>
            <person name="Getino M."/>
            <person name="Pursley I."/>
            <person name="Horton D.L."/>
            <person name="Alikhan N.F."/>
            <person name="Baker D."/>
            <person name="Gharbi K."/>
            <person name="Hall N."/>
            <person name="Watson M."/>
            <person name="Adriaenssens E.M."/>
            <person name="Foster-Nyarko E."/>
            <person name="Jarju S."/>
            <person name="Secka A."/>
            <person name="Antonio M."/>
            <person name="Oren A."/>
            <person name="Chaudhuri R.R."/>
            <person name="La Ragione R."/>
            <person name="Hildebrand F."/>
            <person name="Pallen M.J."/>
        </authorList>
    </citation>
    <scope>NUCLEOTIDE SEQUENCE</scope>
    <source>
        <strain evidence="3">B1-16210</strain>
    </source>
</reference>
<sequence length="135" mass="15112">MRWVIALCSILFVNSAFAVPAVVDYIFDGDTFAGRVMLDDDIEITVRVRLIDVDTPEIHGRCESEIEMAGRARDRLTELLPVGSVVELRDVQDDKYLGRIDARVITKDGVDVSGVLIKEKLGRPYDGGRRASWCE</sequence>
<proteinExistence type="predicted"/>
<reference evidence="3" key="1">
    <citation type="submission" date="2020-10" db="EMBL/GenBank/DDBJ databases">
        <authorList>
            <person name="Gilroy R."/>
        </authorList>
    </citation>
    <scope>NUCLEOTIDE SEQUENCE</scope>
    <source>
        <strain evidence="3">B1-16210</strain>
    </source>
</reference>
<dbReference type="SMART" id="SM00318">
    <property type="entry name" value="SNc"/>
    <property type="match status" value="1"/>
</dbReference>
<feature type="signal peptide" evidence="1">
    <location>
        <begin position="1"/>
        <end position="18"/>
    </location>
</feature>
<evidence type="ECO:0000259" key="2">
    <source>
        <dbReference type="SMART" id="SM00318"/>
    </source>
</evidence>
<feature type="domain" description="TNase-like" evidence="2">
    <location>
        <begin position="17"/>
        <end position="135"/>
    </location>
</feature>
<name>A0A940IC20_9PROT</name>